<comment type="catalytic activity">
    <reaction evidence="1 16">
        <text>(R)-pantothenate + ATP = (R)-4'-phosphopantothenate + ADP + H(+)</text>
        <dbReference type="Rhea" id="RHEA:16373"/>
        <dbReference type="ChEBI" id="CHEBI:10986"/>
        <dbReference type="ChEBI" id="CHEBI:15378"/>
        <dbReference type="ChEBI" id="CHEBI:29032"/>
        <dbReference type="ChEBI" id="CHEBI:30616"/>
        <dbReference type="ChEBI" id="CHEBI:456216"/>
        <dbReference type="EC" id="2.7.1.33"/>
    </reaction>
</comment>
<comment type="cofactor">
    <cofactor evidence="16">
        <name>NH4(+)</name>
        <dbReference type="ChEBI" id="CHEBI:28938"/>
    </cofactor>
    <cofactor evidence="16">
        <name>K(+)</name>
        <dbReference type="ChEBI" id="CHEBI:29103"/>
    </cofactor>
    <text evidence="16">A monovalent cation. Ammonium or potassium.</text>
</comment>
<reference evidence="17" key="1">
    <citation type="submission" date="2022-03" db="EMBL/GenBank/DDBJ databases">
        <title>Pseudomonas marianensis sp. nov., a marine bacterium isolated from deep-sea sediments of the Mariana Trench.</title>
        <authorList>
            <person name="Wei Y."/>
        </authorList>
    </citation>
    <scope>NUCLEOTIDE SEQUENCE</scope>
    <source>
        <strain evidence="17">PS1</strain>
    </source>
</reference>
<dbReference type="CDD" id="cd24015">
    <property type="entry name" value="ASKHA_NBD_PanK-III"/>
    <property type="match status" value="1"/>
</dbReference>
<accession>A0A9X2AUA8</accession>
<dbReference type="Pfam" id="PF03309">
    <property type="entry name" value="Pan_kinase"/>
    <property type="match status" value="1"/>
</dbReference>
<dbReference type="EMBL" id="JALGRD010000027">
    <property type="protein sequence ID" value="MCJ0976039.1"/>
    <property type="molecule type" value="Genomic_DNA"/>
</dbReference>
<dbReference type="Gene3D" id="3.30.420.40">
    <property type="match status" value="2"/>
</dbReference>
<feature type="binding site" evidence="16">
    <location>
        <begin position="6"/>
        <end position="13"/>
    </location>
    <ligand>
        <name>ATP</name>
        <dbReference type="ChEBI" id="CHEBI:30616"/>
    </ligand>
</feature>
<evidence type="ECO:0000256" key="9">
    <source>
        <dbReference type="ARBA" id="ARBA00022741"/>
    </source>
</evidence>
<dbReference type="GO" id="GO:0046872">
    <property type="term" value="F:metal ion binding"/>
    <property type="evidence" value="ECO:0007669"/>
    <property type="project" value="UniProtKB-KW"/>
</dbReference>
<dbReference type="InterPro" id="IPR004619">
    <property type="entry name" value="Type_III_PanK"/>
</dbReference>
<evidence type="ECO:0000313" key="18">
    <source>
        <dbReference type="Proteomes" id="UP001139682"/>
    </source>
</evidence>
<organism evidence="17 18">
    <name type="scientific">Stutzerimonas marianensis</name>
    <dbReference type="NCBI Taxonomy" id="2929513"/>
    <lineage>
        <taxon>Bacteria</taxon>
        <taxon>Pseudomonadati</taxon>
        <taxon>Pseudomonadota</taxon>
        <taxon>Gammaproteobacteria</taxon>
        <taxon>Pseudomonadales</taxon>
        <taxon>Pseudomonadaceae</taxon>
        <taxon>Stutzerimonas</taxon>
    </lineage>
</organism>
<dbReference type="EC" id="2.7.1.33" evidence="6 16"/>
<keyword evidence="18" id="KW-1185">Reference proteome</keyword>
<dbReference type="GO" id="GO:0004594">
    <property type="term" value="F:pantothenate kinase activity"/>
    <property type="evidence" value="ECO:0007669"/>
    <property type="project" value="UniProtKB-UniRule"/>
</dbReference>
<dbReference type="PANTHER" id="PTHR34265">
    <property type="entry name" value="TYPE III PANTOTHENATE KINASE"/>
    <property type="match status" value="1"/>
</dbReference>
<feature type="binding site" evidence="16">
    <location>
        <position position="123"/>
    </location>
    <ligand>
        <name>ATP</name>
        <dbReference type="ChEBI" id="CHEBI:30616"/>
    </ligand>
</feature>
<dbReference type="GO" id="GO:0005737">
    <property type="term" value="C:cytoplasm"/>
    <property type="evidence" value="ECO:0007669"/>
    <property type="project" value="UniProtKB-SubCell"/>
</dbReference>
<evidence type="ECO:0000256" key="16">
    <source>
        <dbReference type="HAMAP-Rule" id="MF_01274"/>
    </source>
</evidence>
<keyword evidence="9 16" id="KW-0547">Nucleotide-binding</keyword>
<dbReference type="PANTHER" id="PTHR34265:SF1">
    <property type="entry name" value="TYPE III PANTOTHENATE KINASE"/>
    <property type="match status" value="1"/>
</dbReference>
<comment type="caution">
    <text evidence="17">The sequence shown here is derived from an EMBL/GenBank/DDBJ whole genome shotgun (WGS) entry which is preliminary data.</text>
</comment>
<dbReference type="GO" id="GO:0015937">
    <property type="term" value="P:coenzyme A biosynthetic process"/>
    <property type="evidence" value="ECO:0007669"/>
    <property type="project" value="UniProtKB-UniRule"/>
</dbReference>
<dbReference type="SUPFAM" id="SSF53067">
    <property type="entry name" value="Actin-like ATPase domain"/>
    <property type="match status" value="2"/>
</dbReference>
<dbReference type="GO" id="GO:0005524">
    <property type="term" value="F:ATP binding"/>
    <property type="evidence" value="ECO:0007669"/>
    <property type="project" value="UniProtKB-UniRule"/>
</dbReference>
<feature type="active site" description="Proton acceptor" evidence="16">
    <location>
        <position position="100"/>
    </location>
</feature>
<keyword evidence="16" id="KW-0479">Metal-binding</keyword>
<dbReference type="Proteomes" id="UP001139682">
    <property type="component" value="Unassembled WGS sequence"/>
</dbReference>
<keyword evidence="7 16" id="KW-0963">Cytoplasm</keyword>
<evidence type="ECO:0000256" key="6">
    <source>
        <dbReference type="ARBA" id="ARBA00012102"/>
    </source>
</evidence>
<dbReference type="InterPro" id="IPR043129">
    <property type="entry name" value="ATPase_NBD"/>
</dbReference>
<evidence type="ECO:0000256" key="3">
    <source>
        <dbReference type="ARBA" id="ARBA00004496"/>
    </source>
</evidence>
<comment type="pathway">
    <text evidence="4 16">Cofactor biosynthesis; coenzyme A biosynthesis; CoA from (R)-pantothenate: step 1/5.</text>
</comment>
<keyword evidence="12 16" id="KW-0630">Potassium</keyword>
<comment type="subcellular location">
    <subcellularLocation>
        <location evidence="3 16">Cytoplasm</location>
    </subcellularLocation>
</comment>
<comment type="cofactor">
    <cofactor evidence="2">
        <name>K(+)</name>
        <dbReference type="ChEBI" id="CHEBI:29103"/>
    </cofactor>
</comment>
<evidence type="ECO:0000256" key="10">
    <source>
        <dbReference type="ARBA" id="ARBA00022777"/>
    </source>
</evidence>
<name>A0A9X2AUA8_9GAMM</name>
<evidence type="ECO:0000256" key="14">
    <source>
        <dbReference type="ARBA" id="ARBA00038036"/>
    </source>
</evidence>
<dbReference type="AlphaFoldDB" id="A0A9X2AUA8"/>
<evidence type="ECO:0000256" key="4">
    <source>
        <dbReference type="ARBA" id="ARBA00005225"/>
    </source>
</evidence>
<feature type="binding site" evidence="16">
    <location>
        <position position="120"/>
    </location>
    <ligand>
        <name>K(+)</name>
        <dbReference type="ChEBI" id="CHEBI:29103"/>
    </ligand>
</feature>
<dbReference type="HAMAP" id="MF_01274">
    <property type="entry name" value="Pantothen_kinase_3"/>
    <property type="match status" value="1"/>
</dbReference>
<evidence type="ECO:0000256" key="11">
    <source>
        <dbReference type="ARBA" id="ARBA00022840"/>
    </source>
</evidence>
<keyword evidence="10 16" id="KW-0418">Kinase</keyword>
<evidence type="ECO:0000256" key="7">
    <source>
        <dbReference type="ARBA" id="ARBA00022490"/>
    </source>
</evidence>
<sequence length="244" mass="25707">MILELDCGNSFIKWRLIESDAVAPRLGGIAVGVEDILLGIPDGCPITRCRMVSVRGDKETETLLESVQAALGVAVVRATPARNVAGVTNGYRDFDRLGMDRWLAVVGAFHMCQTACLIIDLGTAVTADIVDSAGRHLGGFIAPGIGLMRGQLLSHTRRIYYGASEAESALADLGPGKSTAEAVERGCIMMLRAYVNAQVEEARSLLKSDFVVYVTGGDAALAAGLPGAQFVPDLVFRGLAVACP</sequence>
<proteinExistence type="inferred from homology"/>
<feature type="binding site" evidence="16">
    <location>
        <position position="91"/>
    </location>
    <ligand>
        <name>substrate</name>
    </ligand>
</feature>
<gene>
    <name evidence="16" type="primary">coaX</name>
    <name evidence="17" type="ORF">MST27_22065</name>
</gene>
<dbReference type="NCBIfam" id="TIGR00671">
    <property type="entry name" value="baf"/>
    <property type="match status" value="1"/>
</dbReference>
<comment type="function">
    <text evidence="16">Catalyzes the phosphorylation of pantothenate (Pan), the first step in CoA biosynthesis.</text>
</comment>
<protein>
    <recommendedName>
        <fullName evidence="15 16">Type III pantothenate kinase</fullName>
        <ecNumber evidence="6 16">2.7.1.33</ecNumber>
    </recommendedName>
    <alternativeName>
        <fullName evidence="16">PanK-III</fullName>
    </alternativeName>
    <alternativeName>
        <fullName evidence="16">Pantothenic acid kinase</fullName>
    </alternativeName>
</protein>
<feature type="binding site" evidence="16">
    <location>
        <position position="179"/>
    </location>
    <ligand>
        <name>substrate</name>
    </ligand>
</feature>
<comment type="similarity">
    <text evidence="14 16">Belongs to the type III pantothenate kinase family.</text>
</comment>
<comment type="subunit">
    <text evidence="5 16">Homodimer.</text>
</comment>
<evidence type="ECO:0000256" key="12">
    <source>
        <dbReference type="ARBA" id="ARBA00022958"/>
    </source>
</evidence>
<keyword evidence="11 16" id="KW-0067">ATP-binding</keyword>
<evidence type="ECO:0000256" key="5">
    <source>
        <dbReference type="ARBA" id="ARBA00011738"/>
    </source>
</evidence>
<evidence type="ECO:0000313" key="17">
    <source>
        <dbReference type="EMBL" id="MCJ0976039.1"/>
    </source>
</evidence>
<evidence type="ECO:0000256" key="1">
    <source>
        <dbReference type="ARBA" id="ARBA00001206"/>
    </source>
</evidence>
<evidence type="ECO:0000256" key="8">
    <source>
        <dbReference type="ARBA" id="ARBA00022679"/>
    </source>
</evidence>
<keyword evidence="8 16" id="KW-0808">Transferase</keyword>
<evidence type="ECO:0000256" key="13">
    <source>
        <dbReference type="ARBA" id="ARBA00022993"/>
    </source>
</evidence>
<evidence type="ECO:0000256" key="2">
    <source>
        <dbReference type="ARBA" id="ARBA00001958"/>
    </source>
</evidence>
<dbReference type="RefSeq" id="WP_243607996.1">
    <property type="nucleotide sequence ID" value="NZ_JALGRD010000027.1"/>
</dbReference>
<evidence type="ECO:0000256" key="15">
    <source>
        <dbReference type="ARBA" id="ARBA00040883"/>
    </source>
</evidence>
<feature type="binding site" evidence="16">
    <location>
        <begin position="98"/>
        <end position="101"/>
    </location>
    <ligand>
        <name>substrate</name>
    </ligand>
</feature>
<keyword evidence="13 16" id="KW-0173">Coenzyme A biosynthesis</keyword>